<evidence type="ECO:0000313" key="1">
    <source>
        <dbReference type="EMBL" id="KAH3871079.1"/>
    </source>
</evidence>
<proteinExistence type="predicted"/>
<sequence>MLIGNLRRVRREFGNVDSFRIVPFRFLCSPVYKGLQIDKLGSSPVYASGSTSEEKAHYSKRTVFWSSWVFTLAASFKRCCQGCRVPVSWRGFSECWILRTSYKAVTEASPKALG</sequence>
<accession>A0A9D4RJX9</accession>
<organism evidence="1 2">
    <name type="scientific">Dreissena polymorpha</name>
    <name type="common">Zebra mussel</name>
    <name type="synonym">Mytilus polymorpha</name>
    <dbReference type="NCBI Taxonomy" id="45954"/>
    <lineage>
        <taxon>Eukaryota</taxon>
        <taxon>Metazoa</taxon>
        <taxon>Spiralia</taxon>
        <taxon>Lophotrochozoa</taxon>
        <taxon>Mollusca</taxon>
        <taxon>Bivalvia</taxon>
        <taxon>Autobranchia</taxon>
        <taxon>Heteroconchia</taxon>
        <taxon>Euheterodonta</taxon>
        <taxon>Imparidentia</taxon>
        <taxon>Neoheterodontei</taxon>
        <taxon>Myida</taxon>
        <taxon>Dreissenoidea</taxon>
        <taxon>Dreissenidae</taxon>
        <taxon>Dreissena</taxon>
    </lineage>
</organism>
<gene>
    <name evidence="1" type="ORF">DPMN_034273</name>
</gene>
<evidence type="ECO:0000313" key="2">
    <source>
        <dbReference type="Proteomes" id="UP000828390"/>
    </source>
</evidence>
<comment type="caution">
    <text evidence="1">The sequence shown here is derived from an EMBL/GenBank/DDBJ whole genome shotgun (WGS) entry which is preliminary data.</text>
</comment>
<dbReference type="EMBL" id="JAIWYP010000002">
    <property type="protein sequence ID" value="KAH3871079.1"/>
    <property type="molecule type" value="Genomic_DNA"/>
</dbReference>
<reference evidence="1" key="2">
    <citation type="submission" date="2020-11" db="EMBL/GenBank/DDBJ databases">
        <authorList>
            <person name="McCartney M.A."/>
            <person name="Auch B."/>
            <person name="Kono T."/>
            <person name="Mallez S."/>
            <person name="Becker A."/>
            <person name="Gohl D.M."/>
            <person name="Silverstein K.A.T."/>
            <person name="Koren S."/>
            <person name="Bechman K.B."/>
            <person name="Herman A."/>
            <person name="Abrahante J.E."/>
            <person name="Garbe J."/>
        </authorList>
    </citation>
    <scope>NUCLEOTIDE SEQUENCE</scope>
    <source>
        <strain evidence="1">Duluth1</strain>
        <tissue evidence="1">Whole animal</tissue>
    </source>
</reference>
<dbReference type="Proteomes" id="UP000828390">
    <property type="component" value="Unassembled WGS sequence"/>
</dbReference>
<keyword evidence="2" id="KW-1185">Reference proteome</keyword>
<protein>
    <submittedName>
        <fullName evidence="1">Uncharacterized protein</fullName>
    </submittedName>
</protein>
<dbReference type="AlphaFoldDB" id="A0A9D4RJX9"/>
<reference evidence="1" key="1">
    <citation type="journal article" date="2019" name="bioRxiv">
        <title>The Genome of the Zebra Mussel, Dreissena polymorpha: A Resource for Invasive Species Research.</title>
        <authorList>
            <person name="McCartney M.A."/>
            <person name="Auch B."/>
            <person name="Kono T."/>
            <person name="Mallez S."/>
            <person name="Zhang Y."/>
            <person name="Obille A."/>
            <person name="Becker A."/>
            <person name="Abrahante J.E."/>
            <person name="Garbe J."/>
            <person name="Badalamenti J.P."/>
            <person name="Herman A."/>
            <person name="Mangelson H."/>
            <person name="Liachko I."/>
            <person name="Sullivan S."/>
            <person name="Sone E.D."/>
            <person name="Koren S."/>
            <person name="Silverstein K.A.T."/>
            <person name="Beckman K.B."/>
            <person name="Gohl D.M."/>
        </authorList>
    </citation>
    <scope>NUCLEOTIDE SEQUENCE</scope>
    <source>
        <strain evidence="1">Duluth1</strain>
        <tissue evidence="1">Whole animal</tissue>
    </source>
</reference>
<name>A0A9D4RJX9_DREPO</name>